<organism evidence="1 2">
    <name type="scientific">Irpex rosettiformis</name>
    <dbReference type="NCBI Taxonomy" id="378272"/>
    <lineage>
        <taxon>Eukaryota</taxon>
        <taxon>Fungi</taxon>
        <taxon>Dikarya</taxon>
        <taxon>Basidiomycota</taxon>
        <taxon>Agaricomycotina</taxon>
        <taxon>Agaricomycetes</taxon>
        <taxon>Polyporales</taxon>
        <taxon>Irpicaceae</taxon>
        <taxon>Irpex</taxon>
    </lineage>
</organism>
<evidence type="ECO:0000313" key="2">
    <source>
        <dbReference type="Proteomes" id="UP001055072"/>
    </source>
</evidence>
<dbReference type="EMBL" id="MU274905">
    <property type="protein sequence ID" value="KAI0091611.1"/>
    <property type="molecule type" value="Genomic_DNA"/>
</dbReference>
<proteinExistence type="predicted"/>
<comment type="caution">
    <text evidence="1">The sequence shown here is derived from an EMBL/GenBank/DDBJ whole genome shotgun (WGS) entry which is preliminary data.</text>
</comment>
<accession>A0ACB8UBI3</accession>
<keyword evidence="2" id="KW-1185">Reference proteome</keyword>
<gene>
    <name evidence="1" type="ORF">BDY19DRAFT_635737</name>
</gene>
<dbReference type="Proteomes" id="UP001055072">
    <property type="component" value="Unassembled WGS sequence"/>
</dbReference>
<reference evidence="1" key="1">
    <citation type="journal article" date="2021" name="Environ. Microbiol.">
        <title>Gene family expansions and transcriptome signatures uncover fungal adaptations to wood decay.</title>
        <authorList>
            <person name="Hage H."/>
            <person name="Miyauchi S."/>
            <person name="Viragh M."/>
            <person name="Drula E."/>
            <person name="Min B."/>
            <person name="Chaduli D."/>
            <person name="Navarro D."/>
            <person name="Favel A."/>
            <person name="Norest M."/>
            <person name="Lesage-Meessen L."/>
            <person name="Balint B."/>
            <person name="Merenyi Z."/>
            <person name="de Eugenio L."/>
            <person name="Morin E."/>
            <person name="Martinez A.T."/>
            <person name="Baldrian P."/>
            <person name="Stursova M."/>
            <person name="Martinez M.J."/>
            <person name="Novotny C."/>
            <person name="Magnuson J.K."/>
            <person name="Spatafora J.W."/>
            <person name="Maurice S."/>
            <person name="Pangilinan J."/>
            <person name="Andreopoulos W."/>
            <person name="LaButti K."/>
            <person name="Hundley H."/>
            <person name="Na H."/>
            <person name="Kuo A."/>
            <person name="Barry K."/>
            <person name="Lipzen A."/>
            <person name="Henrissat B."/>
            <person name="Riley R."/>
            <person name="Ahrendt S."/>
            <person name="Nagy L.G."/>
            <person name="Grigoriev I.V."/>
            <person name="Martin F."/>
            <person name="Rosso M.N."/>
        </authorList>
    </citation>
    <scope>NUCLEOTIDE SEQUENCE</scope>
    <source>
        <strain evidence="1">CBS 384.51</strain>
    </source>
</reference>
<name>A0ACB8UBI3_9APHY</name>
<evidence type="ECO:0000313" key="1">
    <source>
        <dbReference type="EMBL" id="KAI0091611.1"/>
    </source>
</evidence>
<protein>
    <submittedName>
        <fullName evidence="1">Uncharacterized protein</fullName>
    </submittedName>
</protein>
<sequence>MEVALLGLEVSLRDEFWSNAFSGAPFHSRPARPSSNITLLSSSITVSITNQTTVLSTASIPGATTTTTALPQSSHTTRIPNGAIAGIVVGIILLLLSFVAIIVFLRRRARKLEKVIISETRPEPYMKIEDRDDSAEVNADMHPSLTTPELTLPRSKRPLRHPSPTSQESTPSSPPLHPSPEGLRNTV</sequence>